<evidence type="ECO:0000256" key="3">
    <source>
        <dbReference type="ARBA" id="ARBA00022692"/>
    </source>
</evidence>
<dbReference type="NCBIfam" id="NF007848">
    <property type="entry name" value="PRK10557.1"/>
    <property type="match status" value="1"/>
</dbReference>
<dbReference type="EMBL" id="JABBFR010000003">
    <property type="protein sequence ID" value="MBT0723453.1"/>
    <property type="molecule type" value="Genomic_DNA"/>
</dbReference>
<dbReference type="PIRSF" id="PIRSF004525">
    <property type="entry name" value="Pilin_peptidase-dep_B_prd"/>
    <property type="match status" value="1"/>
</dbReference>
<keyword evidence="5 6" id="KW-0472">Membrane</keyword>
<proteinExistence type="predicted"/>
<evidence type="ECO:0000256" key="1">
    <source>
        <dbReference type="ARBA" id="ARBA00004167"/>
    </source>
</evidence>
<dbReference type="RefSeq" id="WP_214236161.1">
    <property type="nucleotide sequence ID" value="NZ_JABBFR010000003.1"/>
</dbReference>
<dbReference type="Pfam" id="PF07963">
    <property type="entry name" value="N_methyl"/>
    <property type="match status" value="1"/>
</dbReference>
<name>A0ABS5SVI2_9GAMM</name>
<gene>
    <name evidence="7" type="ORF">HH682_03130</name>
</gene>
<keyword evidence="8" id="KW-1185">Reference proteome</keyword>
<dbReference type="NCBIfam" id="TIGR02532">
    <property type="entry name" value="IV_pilin_GFxxxE"/>
    <property type="match status" value="1"/>
</dbReference>
<keyword evidence="3 6" id="KW-0812">Transmembrane</keyword>
<dbReference type="InterPro" id="IPR016419">
    <property type="entry name" value="Prepilin_Pept-dep_B_prd"/>
</dbReference>
<sequence length="183" mass="20794">MRHVTNSQAGFSLIELLIALTLGAILLLSVERLLPQLWQQVNAIEHRQLVREEVHRLLLLFDKAIRRAGFCYGENCVGVSMEIRDGGKCLLIRWDDNANGQWEGPTSQDSDYFGYRHRGLAMESARGVADCTSGQWSRLNQPLQVQILDFRVEAVAQHVKIQLTAKAGKYTLNRQHRVNRENG</sequence>
<evidence type="ECO:0000256" key="2">
    <source>
        <dbReference type="ARBA" id="ARBA00022481"/>
    </source>
</evidence>
<evidence type="ECO:0000313" key="8">
    <source>
        <dbReference type="Proteomes" id="UP000790096"/>
    </source>
</evidence>
<comment type="subcellular location">
    <subcellularLocation>
        <location evidence="1">Membrane</location>
        <topology evidence="1">Single-pass membrane protein</topology>
    </subcellularLocation>
</comment>
<feature type="transmembrane region" description="Helical" evidence="6">
    <location>
        <begin position="12"/>
        <end position="30"/>
    </location>
</feature>
<keyword evidence="4 6" id="KW-1133">Transmembrane helix</keyword>
<evidence type="ECO:0000256" key="4">
    <source>
        <dbReference type="ARBA" id="ARBA00022989"/>
    </source>
</evidence>
<reference evidence="7 8" key="1">
    <citation type="submission" date="2020-04" db="EMBL/GenBank/DDBJ databases">
        <title>Genome sequencing of Rosenbergiella species.</title>
        <authorList>
            <person name="Alvarez-Perez S."/>
            <person name="Lievens B."/>
        </authorList>
    </citation>
    <scope>NUCLEOTIDE SEQUENCE [LARGE SCALE GENOMIC DNA]</scope>
    <source>
        <strain evidence="7 8">S61</strain>
    </source>
</reference>
<keyword evidence="2" id="KW-0488">Methylation</keyword>
<organism evidence="7 8">
    <name type="scientific">Rosenbergiella gaditana</name>
    <dbReference type="NCBI Taxonomy" id="2726987"/>
    <lineage>
        <taxon>Bacteria</taxon>
        <taxon>Pseudomonadati</taxon>
        <taxon>Pseudomonadota</taxon>
        <taxon>Gammaproteobacteria</taxon>
        <taxon>Enterobacterales</taxon>
        <taxon>Erwiniaceae</taxon>
        <taxon>Rosenbergiella</taxon>
    </lineage>
</organism>
<evidence type="ECO:0000256" key="6">
    <source>
        <dbReference type="SAM" id="Phobius"/>
    </source>
</evidence>
<evidence type="ECO:0000313" key="7">
    <source>
        <dbReference type="EMBL" id="MBT0723453.1"/>
    </source>
</evidence>
<dbReference type="Proteomes" id="UP000790096">
    <property type="component" value="Unassembled WGS sequence"/>
</dbReference>
<dbReference type="PROSITE" id="PS00409">
    <property type="entry name" value="PROKAR_NTER_METHYL"/>
    <property type="match status" value="1"/>
</dbReference>
<dbReference type="InterPro" id="IPR012902">
    <property type="entry name" value="N_methyl_site"/>
</dbReference>
<dbReference type="PANTHER" id="PTHR39583">
    <property type="entry name" value="TYPE II SECRETION SYSTEM PROTEIN J-RELATED"/>
    <property type="match status" value="1"/>
</dbReference>
<protein>
    <submittedName>
        <fullName evidence="7">Prepilin peptidase-dependent protein</fullName>
    </submittedName>
</protein>
<dbReference type="InterPro" id="IPR051621">
    <property type="entry name" value="T2SS_protein_J"/>
</dbReference>
<accession>A0ABS5SVI2</accession>
<comment type="caution">
    <text evidence="7">The sequence shown here is derived from an EMBL/GenBank/DDBJ whole genome shotgun (WGS) entry which is preliminary data.</text>
</comment>
<dbReference type="PANTHER" id="PTHR39583:SF3">
    <property type="entry name" value="PREPILIN PEPTIDASE-DEPENDENT PROTEIN B"/>
    <property type="match status" value="1"/>
</dbReference>
<evidence type="ECO:0000256" key="5">
    <source>
        <dbReference type="ARBA" id="ARBA00023136"/>
    </source>
</evidence>